<sequence>MLKIKSVFYSAVIVIVVSALNFMVFLESYKKLAFPFIHEEQRVENAPYIFLYILPSFVLVAVISLVLIKITAKKMTK</sequence>
<keyword evidence="1" id="KW-0472">Membrane</keyword>
<proteinExistence type="predicted"/>
<protein>
    <recommendedName>
        <fullName evidence="4">DUF3955 domain-containing protein</fullName>
    </recommendedName>
</protein>
<keyword evidence="1" id="KW-0812">Transmembrane</keyword>
<evidence type="ECO:0000313" key="2">
    <source>
        <dbReference type="EMBL" id="MBV2128748.1"/>
    </source>
</evidence>
<keyword evidence="3" id="KW-1185">Reference proteome</keyword>
<name>A0ABS6MIV8_9GAMM</name>
<keyword evidence="1" id="KW-1133">Transmembrane helix</keyword>
<organism evidence="2 3">
    <name type="scientific">Arsukibacterium indicum</name>
    <dbReference type="NCBI Taxonomy" id="2848612"/>
    <lineage>
        <taxon>Bacteria</taxon>
        <taxon>Pseudomonadati</taxon>
        <taxon>Pseudomonadota</taxon>
        <taxon>Gammaproteobacteria</taxon>
        <taxon>Chromatiales</taxon>
        <taxon>Chromatiaceae</taxon>
        <taxon>Arsukibacterium</taxon>
    </lineage>
</organism>
<dbReference type="Proteomes" id="UP000704611">
    <property type="component" value="Unassembled WGS sequence"/>
</dbReference>
<dbReference type="EMBL" id="JAHRID010000002">
    <property type="protein sequence ID" value="MBV2128748.1"/>
    <property type="molecule type" value="Genomic_DNA"/>
</dbReference>
<accession>A0ABS6MIV8</accession>
<evidence type="ECO:0008006" key="4">
    <source>
        <dbReference type="Google" id="ProtNLM"/>
    </source>
</evidence>
<feature type="transmembrane region" description="Helical" evidence="1">
    <location>
        <begin position="46"/>
        <end position="68"/>
    </location>
</feature>
<reference evidence="2 3" key="1">
    <citation type="submission" date="2021-06" db="EMBL/GenBank/DDBJ databases">
        <title>Rheinheimera indica sp. nov., isolated from deep-sea sediment.</title>
        <authorList>
            <person name="Wang Z."/>
            <person name="Zhang X.-Y."/>
        </authorList>
    </citation>
    <scope>NUCLEOTIDE SEQUENCE [LARGE SCALE GENOMIC DNA]</scope>
    <source>
        <strain evidence="2 3">SM2107</strain>
    </source>
</reference>
<dbReference type="RefSeq" id="WP_217668382.1">
    <property type="nucleotide sequence ID" value="NZ_JAHRID010000002.1"/>
</dbReference>
<evidence type="ECO:0000256" key="1">
    <source>
        <dbReference type="SAM" id="Phobius"/>
    </source>
</evidence>
<evidence type="ECO:0000313" key="3">
    <source>
        <dbReference type="Proteomes" id="UP000704611"/>
    </source>
</evidence>
<comment type="caution">
    <text evidence="2">The sequence shown here is derived from an EMBL/GenBank/DDBJ whole genome shotgun (WGS) entry which is preliminary data.</text>
</comment>
<feature type="transmembrane region" description="Helical" evidence="1">
    <location>
        <begin position="7"/>
        <end position="26"/>
    </location>
</feature>
<gene>
    <name evidence="2" type="ORF">KQY15_06525</name>
</gene>